<dbReference type="EMBL" id="JAFIRN010000013">
    <property type="protein sequence ID" value="KAG5837203.1"/>
    <property type="molecule type" value="Genomic_DNA"/>
</dbReference>
<feature type="domain" description="Ig-like" evidence="2">
    <location>
        <begin position="284"/>
        <end position="366"/>
    </location>
</feature>
<protein>
    <recommendedName>
        <fullName evidence="2">Ig-like domain-containing protein</fullName>
    </recommendedName>
</protein>
<dbReference type="InterPro" id="IPR003598">
    <property type="entry name" value="Ig_sub2"/>
</dbReference>
<feature type="transmembrane region" description="Helical" evidence="1">
    <location>
        <begin position="374"/>
        <end position="398"/>
    </location>
</feature>
<evidence type="ECO:0000256" key="1">
    <source>
        <dbReference type="SAM" id="Phobius"/>
    </source>
</evidence>
<evidence type="ECO:0000313" key="4">
    <source>
        <dbReference type="Proteomes" id="UP001044222"/>
    </source>
</evidence>
<feature type="domain" description="Ig-like" evidence="2">
    <location>
        <begin position="174"/>
        <end position="256"/>
    </location>
</feature>
<dbReference type="GO" id="GO:0005178">
    <property type="term" value="F:integrin binding"/>
    <property type="evidence" value="ECO:0007669"/>
    <property type="project" value="InterPro"/>
</dbReference>
<dbReference type="Pfam" id="PF13927">
    <property type="entry name" value="Ig_3"/>
    <property type="match status" value="1"/>
</dbReference>
<keyword evidence="1" id="KW-1133">Transmembrane helix</keyword>
<dbReference type="InterPro" id="IPR013783">
    <property type="entry name" value="Ig-like_fold"/>
</dbReference>
<dbReference type="InterPro" id="IPR003599">
    <property type="entry name" value="Ig_sub"/>
</dbReference>
<evidence type="ECO:0000259" key="2">
    <source>
        <dbReference type="PROSITE" id="PS50835"/>
    </source>
</evidence>
<dbReference type="GO" id="GO:0007155">
    <property type="term" value="P:cell adhesion"/>
    <property type="evidence" value="ECO:0007669"/>
    <property type="project" value="InterPro"/>
</dbReference>
<dbReference type="InterPro" id="IPR007110">
    <property type="entry name" value="Ig-like_dom"/>
</dbReference>
<dbReference type="PANTHER" id="PTHR13771:SF9">
    <property type="entry name" value="INTERCELLULAR ADHESION MOLECULE 5"/>
    <property type="match status" value="1"/>
</dbReference>
<dbReference type="PROSITE" id="PS50835">
    <property type="entry name" value="IG_LIKE"/>
    <property type="match status" value="2"/>
</dbReference>
<dbReference type="CDD" id="cd12087">
    <property type="entry name" value="TM_EGFR-like"/>
    <property type="match status" value="1"/>
</dbReference>
<organism evidence="3 4">
    <name type="scientific">Anguilla anguilla</name>
    <name type="common">European freshwater eel</name>
    <name type="synonym">Muraena anguilla</name>
    <dbReference type="NCBI Taxonomy" id="7936"/>
    <lineage>
        <taxon>Eukaryota</taxon>
        <taxon>Metazoa</taxon>
        <taxon>Chordata</taxon>
        <taxon>Craniata</taxon>
        <taxon>Vertebrata</taxon>
        <taxon>Euteleostomi</taxon>
        <taxon>Actinopterygii</taxon>
        <taxon>Neopterygii</taxon>
        <taxon>Teleostei</taxon>
        <taxon>Anguilliformes</taxon>
        <taxon>Anguillidae</taxon>
        <taxon>Anguilla</taxon>
    </lineage>
</organism>
<dbReference type="PANTHER" id="PTHR13771">
    <property type="entry name" value="INTERCELLULAR ADHESION MOLECULE"/>
    <property type="match status" value="1"/>
</dbReference>
<accession>A0A9D3M2A7</accession>
<sequence length="402" mass="43965">MFVNPRAWFSMPSRKTMLYGRGHGNSSSISNGYDRSILQKSTGIPAMIGKSGQYILCPCVCPQTRMKDTACIMVLLCVPFYTYCGGSECPLELNPPSIVVKYGDPVSVNCTVTAEAYGIGWEASEGGTGIVEGVKSVIWKVENLTDYETRPLCFGNFNSRQCNKPLDVVLYHYPDQVSIWAQDHQSPMIEWTEYRLVCNVSNVAPINLLTLKWYKGHVEVQNVTFNDTRKTLASELSVLPITPTRADDGVEYRCDAVLDLGPEGPQPPVAVHSKPFNITVHYSPNIIQNQSHGTEEGGDALFNCTATGNPVPTIEWKYKPADNVRINTSGAVSLLTISAVTADQDRMFTCVATNSQGGMSVDFLLAVKAKSTGAGMVVGVIIAVVLLALFIGLGVVFYRRRR</sequence>
<gene>
    <name evidence="3" type="ORF">ANANG_G00236800</name>
</gene>
<dbReference type="Proteomes" id="UP001044222">
    <property type="component" value="Chromosome 13"/>
</dbReference>
<proteinExistence type="predicted"/>
<keyword evidence="4" id="KW-1185">Reference proteome</keyword>
<dbReference type="AlphaFoldDB" id="A0A9D3M2A7"/>
<keyword evidence="1" id="KW-0812">Transmembrane</keyword>
<dbReference type="SMART" id="SM00409">
    <property type="entry name" value="IG"/>
    <property type="match status" value="2"/>
</dbReference>
<dbReference type="Gene3D" id="2.60.40.10">
    <property type="entry name" value="Immunoglobulins"/>
    <property type="match status" value="3"/>
</dbReference>
<name>A0A9D3M2A7_ANGAN</name>
<dbReference type="SUPFAM" id="SSF48726">
    <property type="entry name" value="Immunoglobulin"/>
    <property type="match status" value="3"/>
</dbReference>
<dbReference type="InterPro" id="IPR047012">
    <property type="entry name" value="ICAM_VCAM"/>
</dbReference>
<keyword evidence="1" id="KW-0472">Membrane</keyword>
<reference evidence="3" key="1">
    <citation type="submission" date="2021-01" db="EMBL/GenBank/DDBJ databases">
        <title>A chromosome-scale assembly of European eel, Anguilla anguilla.</title>
        <authorList>
            <person name="Henkel C."/>
            <person name="Jong-Raadsen S.A."/>
            <person name="Dufour S."/>
            <person name="Weltzien F.-A."/>
            <person name="Palstra A.P."/>
            <person name="Pelster B."/>
            <person name="Spaink H.P."/>
            <person name="Van Den Thillart G.E."/>
            <person name="Jansen H."/>
            <person name="Zahm M."/>
            <person name="Klopp C."/>
            <person name="Cedric C."/>
            <person name="Louis A."/>
            <person name="Berthelot C."/>
            <person name="Parey E."/>
            <person name="Roest Crollius H."/>
            <person name="Montfort J."/>
            <person name="Robinson-Rechavi M."/>
            <person name="Bucao C."/>
            <person name="Bouchez O."/>
            <person name="Gislard M."/>
            <person name="Lluch J."/>
            <person name="Milhes M."/>
            <person name="Lampietro C."/>
            <person name="Lopez Roques C."/>
            <person name="Donnadieu C."/>
            <person name="Braasch I."/>
            <person name="Desvignes T."/>
            <person name="Postlethwait J."/>
            <person name="Bobe J."/>
            <person name="Guiguen Y."/>
            <person name="Dirks R."/>
        </authorList>
    </citation>
    <scope>NUCLEOTIDE SEQUENCE</scope>
    <source>
        <strain evidence="3">Tag_6206</strain>
        <tissue evidence="3">Liver</tissue>
    </source>
</reference>
<dbReference type="InterPro" id="IPR036179">
    <property type="entry name" value="Ig-like_dom_sf"/>
</dbReference>
<evidence type="ECO:0000313" key="3">
    <source>
        <dbReference type="EMBL" id="KAG5837203.1"/>
    </source>
</evidence>
<comment type="caution">
    <text evidence="3">The sequence shown here is derived from an EMBL/GenBank/DDBJ whole genome shotgun (WGS) entry which is preliminary data.</text>
</comment>
<dbReference type="SMART" id="SM00408">
    <property type="entry name" value="IGc2"/>
    <property type="match status" value="1"/>
</dbReference>